<accession>A0A0G2GZK1</accession>
<feature type="region of interest" description="Disordered" evidence="4">
    <location>
        <begin position="217"/>
        <end position="343"/>
    </location>
</feature>
<keyword evidence="6" id="KW-1185">Reference proteome</keyword>
<dbReference type="EMBL" id="LCWF01000012">
    <property type="protein sequence ID" value="KKY28548.1"/>
    <property type="molecule type" value="Genomic_DNA"/>
</dbReference>
<evidence type="ECO:0000256" key="4">
    <source>
        <dbReference type="SAM" id="MobiDB-lite"/>
    </source>
</evidence>
<dbReference type="GO" id="GO:0000445">
    <property type="term" value="C:THO complex part of transcription export complex"/>
    <property type="evidence" value="ECO:0007669"/>
    <property type="project" value="InterPro"/>
</dbReference>
<dbReference type="Proteomes" id="UP000053317">
    <property type="component" value="Unassembled WGS sequence"/>
</dbReference>
<dbReference type="GO" id="GO:0006397">
    <property type="term" value="P:mRNA processing"/>
    <property type="evidence" value="ECO:0007669"/>
    <property type="project" value="InterPro"/>
</dbReference>
<sequence length="343" mass="38297">MAIPFTLLDQASEDALHKSRLLNVEEKPFKKISKRLLATPSPISITNNNRLPTPPPDTDPEETNALRRKEQDELRRFREDVQLDFAAFESSIARIQFLRASNERERERYASEKIKIEETAHSVKENTTQLRIQLSEAQKTLATRKAYDELANKITSNKALRPRDEQLLSLEKLRSEIEDLEREKHQYAQTWLERREQFGKLVEEGHRLRRLIRDEKEEAERREGMDDEGGEDGEGSTRGRTSLVGTPRPDGGHTPLPVPSGQASGGLTPGKMDSSTAESPPRTEGVSSADKTPATALATEQEDADMADEGELDESEELEATSKGSGAAMQAASSKAEDAMDMS</sequence>
<evidence type="ECO:0000313" key="5">
    <source>
        <dbReference type="EMBL" id="KKY28548.1"/>
    </source>
</evidence>
<keyword evidence="2" id="KW-0539">Nucleus</keyword>
<evidence type="ECO:0000256" key="3">
    <source>
        <dbReference type="SAM" id="Coils"/>
    </source>
</evidence>
<gene>
    <name evidence="5" type="ORF">UCRPC4_g00537</name>
</gene>
<feature type="compositionally biased region" description="Acidic residues" evidence="4">
    <location>
        <begin position="300"/>
        <end position="319"/>
    </location>
</feature>
<proteinExistence type="predicted"/>
<evidence type="ECO:0000256" key="1">
    <source>
        <dbReference type="ARBA" id="ARBA00004123"/>
    </source>
</evidence>
<feature type="compositionally biased region" description="Polar residues" evidence="4">
    <location>
        <begin position="41"/>
        <end position="51"/>
    </location>
</feature>
<dbReference type="InterPro" id="IPR008501">
    <property type="entry name" value="THOC7/Mft1"/>
</dbReference>
<reference evidence="5 6" key="2">
    <citation type="submission" date="2015-05" db="EMBL/GenBank/DDBJ databases">
        <authorList>
            <person name="Morales-Cruz A."/>
            <person name="Amrine K.C."/>
            <person name="Cantu D."/>
        </authorList>
    </citation>
    <scope>NUCLEOTIDE SEQUENCE [LARGE SCALE GENOMIC DNA]</scope>
    <source>
        <strain evidence="5">UCRPC4</strain>
    </source>
</reference>
<evidence type="ECO:0008006" key="7">
    <source>
        <dbReference type="Google" id="ProtNLM"/>
    </source>
</evidence>
<reference evidence="5 6" key="1">
    <citation type="submission" date="2015-05" db="EMBL/GenBank/DDBJ databases">
        <title>Distinctive expansion of gene families associated with plant cell wall degradation and secondary metabolism in the genomes of grapevine trunk pathogens.</title>
        <authorList>
            <person name="Lawrence D.P."/>
            <person name="Travadon R."/>
            <person name="Rolshausen P.E."/>
            <person name="Baumgartner K."/>
        </authorList>
    </citation>
    <scope>NUCLEOTIDE SEQUENCE [LARGE SCALE GENOMIC DNA]</scope>
    <source>
        <strain evidence="5">UCRPC4</strain>
    </source>
</reference>
<organism evidence="5 6">
    <name type="scientific">Phaeomoniella chlamydospora</name>
    <name type="common">Phaeoacremonium chlamydosporum</name>
    <dbReference type="NCBI Taxonomy" id="158046"/>
    <lineage>
        <taxon>Eukaryota</taxon>
        <taxon>Fungi</taxon>
        <taxon>Dikarya</taxon>
        <taxon>Ascomycota</taxon>
        <taxon>Pezizomycotina</taxon>
        <taxon>Eurotiomycetes</taxon>
        <taxon>Chaetothyriomycetidae</taxon>
        <taxon>Phaeomoniellales</taxon>
        <taxon>Phaeomoniellaceae</taxon>
        <taxon>Phaeomoniella</taxon>
    </lineage>
</organism>
<feature type="coiled-coil region" evidence="3">
    <location>
        <begin position="163"/>
        <end position="190"/>
    </location>
</feature>
<protein>
    <recommendedName>
        <fullName evidence="7">Tho complex subunit 7</fullName>
    </recommendedName>
</protein>
<dbReference type="Pfam" id="PF05615">
    <property type="entry name" value="THOC7"/>
    <property type="match status" value="1"/>
</dbReference>
<feature type="region of interest" description="Disordered" evidence="4">
    <location>
        <begin position="41"/>
        <end position="64"/>
    </location>
</feature>
<comment type="caution">
    <text evidence="5">The sequence shown here is derived from an EMBL/GenBank/DDBJ whole genome shotgun (WGS) entry which is preliminary data.</text>
</comment>
<name>A0A0G2GZK1_PHACM</name>
<feature type="compositionally biased region" description="Acidic residues" evidence="4">
    <location>
        <begin position="225"/>
        <end position="234"/>
    </location>
</feature>
<evidence type="ECO:0000313" key="6">
    <source>
        <dbReference type="Proteomes" id="UP000053317"/>
    </source>
</evidence>
<evidence type="ECO:0000256" key="2">
    <source>
        <dbReference type="ARBA" id="ARBA00023242"/>
    </source>
</evidence>
<dbReference type="AlphaFoldDB" id="A0A0G2GZK1"/>
<keyword evidence="3" id="KW-0175">Coiled coil</keyword>
<comment type="subcellular location">
    <subcellularLocation>
        <location evidence="1">Nucleus</location>
    </subcellularLocation>
</comment>
<dbReference type="OrthoDB" id="205166at2759"/>